<organism evidence="4 5">
    <name type="scientific">Victivallis vadensis</name>
    <dbReference type="NCBI Taxonomy" id="172901"/>
    <lineage>
        <taxon>Bacteria</taxon>
        <taxon>Pseudomonadati</taxon>
        <taxon>Lentisphaerota</taxon>
        <taxon>Lentisphaeria</taxon>
        <taxon>Victivallales</taxon>
        <taxon>Victivallaceae</taxon>
        <taxon>Victivallis</taxon>
    </lineage>
</organism>
<protein>
    <recommendedName>
        <fullName evidence="6">Rhamnogalacturonan endolyase</fullName>
    </recommendedName>
</protein>
<accession>A0A848AZX6</accession>
<dbReference type="EMBL" id="JABAEW010000081">
    <property type="protein sequence ID" value="NMD89145.1"/>
    <property type="molecule type" value="Genomic_DNA"/>
</dbReference>
<comment type="caution">
    <text evidence="4">The sequence shown here is derived from an EMBL/GenBank/DDBJ whole genome shotgun (WGS) entry which is preliminary data.</text>
</comment>
<keyword evidence="1" id="KW-0732">Signal</keyword>
<dbReference type="InterPro" id="IPR049366">
    <property type="entry name" value="RGL11_C"/>
</dbReference>
<evidence type="ECO:0000313" key="5">
    <source>
        <dbReference type="Proteomes" id="UP000576225"/>
    </source>
</evidence>
<sequence>MRKMPCIFILAMIAVAFTCQGEDAVFEAEALVTNRSELTHNHLTSSCWDLWDQKARPWSKDGVLRAQASHPDTPGSKLHISIPCQEKKPYRVTIRGGRYNGLRIDGGHFQATWDNSLVADNVFPENGKIPLSIQNLFIEEGPVYIDTIKIELMDNAKPIKKYDLEPYCRWDGNSAGISRTPVRSQRKVNGFAARRIEEHLDRGVNAVPGEKGGAYISWRLLRSDSPKTAFQVFRTRAGKRVLLTRQPVRTTCDWVDPDGRPGDIYSVHPLPGGFKGEAVFSGKPYRSLKLSMENIYVEYIGIGDLDGDGRYDFVVKYPSDSIDPWDRYWRHTDKRYRLEAFNADGKSLWTKDFDEGIEMGLWYSPFIVYDFDGDGRAEVVMKGGERIAEDEGKRVLHGAEYFIILNGPDGKELARGEWPSRNGFENYNKVSRNQLAMGYLDGKTPCLIALRGTYGVMKAEAWTWDGSNLRNLWKFDNIGYPAKYKGQGSHSTICYDFDGDGRDEILLGGMMLNSNGTIRWSMGMGHNDHQFCSDILPDNPGVEIAYVYETSQSKNGFCVVEPATGKIIWGVSHPVGHGHFGYLIDMDPAIRGMEFSATDIWAPGASGRWLFQSDGKILKHGEDVPARLHGVFWDADLEKENCRNRISDFNGGLVGGGYSGWLVGTIDLWGDWREEIISSLPGEIRIYSTNIPAMDRRVCLMQDSLYRNIVLGNSQGYRVEPTLSYVPAVENHNLSVILKKKGERSFEASVTVSASKYSGLKGILEFKSPDKSFAPQEIQLSPNEYMQASFPLEGKMDPEQFCFASLKSSGGSLSARARLAPLPEPGLNAIHINACTLYSESGGKTNMVKGRPGAEKGCLTGWNQKGHKLVWRIQPPAGKYRLQLKIAAPFVARRSVQINQQKLGVFEFECTGGNGGAKDQWEVVDIEKDGKTVEFSANGKPIEISLTNIDNVMLNVADLYLVPVSREN</sequence>
<reference evidence="4 5" key="1">
    <citation type="submission" date="2020-04" db="EMBL/GenBank/DDBJ databases">
        <authorList>
            <person name="Hitch T.C.A."/>
            <person name="Wylensek D."/>
            <person name="Clavel T."/>
        </authorList>
    </citation>
    <scope>NUCLEOTIDE SEQUENCE [LARGE SCALE GENOMIC DNA]</scope>
    <source>
        <strain evidence="4 5">COR2-253-APC-1A</strain>
    </source>
</reference>
<dbReference type="RefSeq" id="WP_168964078.1">
    <property type="nucleotide sequence ID" value="NZ_JABAEW010000081.1"/>
</dbReference>
<name>A0A848AZX6_9BACT</name>
<dbReference type="InterPro" id="IPR013783">
    <property type="entry name" value="Ig-like_fold"/>
</dbReference>
<feature type="domain" description="Rhamnogalacturonan lyase family 11 C-terminal" evidence="3">
    <location>
        <begin position="667"/>
        <end position="725"/>
    </location>
</feature>
<dbReference type="PANTHER" id="PTHR43118:SF1">
    <property type="entry name" value="RHAMNOGALACTURONAN LYASE (EUROFUNG)"/>
    <property type="match status" value="1"/>
</dbReference>
<dbReference type="InterPro" id="IPR041624">
    <property type="entry name" value="RGI_lyase"/>
</dbReference>
<feature type="domain" description="Rhamnogalacturonan lyase family 11 C-terminal" evidence="3">
    <location>
        <begin position="301"/>
        <end position="647"/>
    </location>
</feature>
<dbReference type="InterPro" id="IPR034641">
    <property type="entry name" value="RGL11"/>
</dbReference>
<feature type="signal peptide" evidence="1">
    <location>
        <begin position="1"/>
        <end position="21"/>
    </location>
</feature>
<dbReference type="Gene3D" id="2.60.40.10">
    <property type="entry name" value="Immunoglobulins"/>
    <property type="match status" value="1"/>
</dbReference>
<dbReference type="Gene3D" id="2.60.120.260">
    <property type="entry name" value="Galactose-binding domain-like"/>
    <property type="match status" value="1"/>
</dbReference>
<evidence type="ECO:0000259" key="2">
    <source>
        <dbReference type="Pfam" id="PF18370"/>
    </source>
</evidence>
<evidence type="ECO:0000313" key="4">
    <source>
        <dbReference type="EMBL" id="NMD89145.1"/>
    </source>
</evidence>
<dbReference type="AlphaFoldDB" id="A0A848AZX6"/>
<dbReference type="InterPro" id="IPR028994">
    <property type="entry name" value="Integrin_alpha_N"/>
</dbReference>
<evidence type="ECO:0008006" key="6">
    <source>
        <dbReference type="Google" id="ProtNLM"/>
    </source>
</evidence>
<proteinExistence type="predicted"/>
<evidence type="ECO:0000256" key="1">
    <source>
        <dbReference type="SAM" id="SignalP"/>
    </source>
</evidence>
<evidence type="ECO:0000259" key="3">
    <source>
        <dbReference type="Pfam" id="PF21348"/>
    </source>
</evidence>
<dbReference type="Pfam" id="PF18370">
    <property type="entry name" value="RGI_lyase"/>
    <property type="match status" value="1"/>
</dbReference>
<gene>
    <name evidence="4" type="ORF">HF882_21400</name>
</gene>
<feature type="domain" description="Rhamnogalacturonan I lyase beta-sheet" evidence="2">
    <location>
        <begin position="198"/>
        <end position="276"/>
    </location>
</feature>
<dbReference type="PANTHER" id="PTHR43118">
    <property type="entry name" value="RHAMNOGALACTURONAN LYASE (EUROFUNG)"/>
    <property type="match status" value="1"/>
</dbReference>
<dbReference type="Proteomes" id="UP000576225">
    <property type="component" value="Unassembled WGS sequence"/>
</dbReference>
<dbReference type="SUPFAM" id="SSF69318">
    <property type="entry name" value="Integrin alpha N-terminal domain"/>
    <property type="match status" value="1"/>
</dbReference>
<feature type="chain" id="PRO_5032373850" description="Rhamnogalacturonan endolyase" evidence="1">
    <location>
        <begin position="22"/>
        <end position="968"/>
    </location>
</feature>
<dbReference type="Pfam" id="PF21348">
    <property type="entry name" value="RGL11_C"/>
    <property type="match status" value="2"/>
</dbReference>